<dbReference type="Proteomes" id="UP000662939">
    <property type="component" value="Chromosome"/>
</dbReference>
<keyword evidence="3" id="KW-1185">Reference proteome</keyword>
<keyword evidence="1" id="KW-0472">Membrane</keyword>
<protein>
    <submittedName>
        <fullName evidence="2">AtpZ/AtpI family protein</fullName>
    </submittedName>
</protein>
<feature type="transmembrane region" description="Helical" evidence="1">
    <location>
        <begin position="22"/>
        <end position="40"/>
    </location>
</feature>
<dbReference type="AlphaFoldDB" id="A0A895XRL2"/>
<sequence length="73" mass="7616">MTENSSPNSSPPGGGGDLGYRALGYLLSGILFWGGLGYLLDSWLDWPGFGLLTGMLIGAAGGVYLVMRQMDSS</sequence>
<dbReference type="EMBL" id="CP070496">
    <property type="protein sequence ID" value="QSB06163.1"/>
    <property type="molecule type" value="Genomic_DNA"/>
</dbReference>
<keyword evidence="1" id="KW-1133">Transmembrane helix</keyword>
<dbReference type="KEGG" id="nav:JQS30_04405"/>
<accession>A0A895XRL2</accession>
<evidence type="ECO:0000313" key="2">
    <source>
        <dbReference type="EMBL" id="QSB06163.1"/>
    </source>
</evidence>
<feature type="transmembrane region" description="Helical" evidence="1">
    <location>
        <begin position="46"/>
        <end position="67"/>
    </location>
</feature>
<proteinExistence type="predicted"/>
<keyword evidence="1" id="KW-0812">Transmembrane</keyword>
<reference evidence="2" key="1">
    <citation type="submission" date="2021-02" db="EMBL/GenBank/DDBJ databases">
        <title>Natronoglycomyces albus gen. nov., sp. nov, a haloalkaliphilic actinobacterium from a soda solonchak soil.</title>
        <authorList>
            <person name="Sorokin D.Y."/>
            <person name="Khijniak T.V."/>
            <person name="Zakharycheva A.P."/>
            <person name="Boueva O.V."/>
            <person name="Ariskina E.V."/>
            <person name="Hahnke R.L."/>
            <person name="Bunk B."/>
            <person name="Sproer C."/>
            <person name="Schumann P."/>
            <person name="Evtushenko L.I."/>
            <person name="Kublanov I.V."/>
        </authorList>
    </citation>
    <scope>NUCLEOTIDE SEQUENCE</scope>
    <source>
        <strain evidence="2">DSM 106290</strain>
    </source>
</reference>
<dbReference type="RefSeq" id="WP_213172173.1">
    <property type="nucleotide sequence ID" value="NZ_CP070496.1"/>
</dbReference>
<organism evidence="2 3">
    <name type="scientific">Natronoglycomyces albus</name>
    <dbReference type="NCBI Taxonomy" id="2811108"/>
    <lineage>
        <taxon>Bacteria</taxon>
        <taxon>Bacillati</taxon>
        <taxon>Actinomycetota</taxon>
        <taxon>Actinomycetes</taxon>
        <taxon>Glycomycetales</taxon>
        <taxon>Glycomycetaceae</taxon>
        <taxon>Natronoglycomyces</taxon>
    </lineage>
</organism>
<name>A0A895XRL2_9ACTN</name>
<gene>
    <name evidence="2" type="ORF">JQS30_04405</name>
</gene>
<evidence type="ECO:0000256" key="1">
    <source>
        <dbReference type="SAM" id="Phobius"/>
    </source>
</evidence>
<evidence type="ECO:0000313" key="3">
    <source>
        <dbReference type="Proteomes" id="UP000662939"/>
    </source>
</evidence>